<evidence type="ECO:0000256" key="1">
    <source>
        <dbReference type="ARBA" id="ARBA00009437"/>
    </source>
</evidence>
<keyword evidence="7" id="KW-1185">Reference proteome</keyword>
<dbReference type="InterPro" id="IPR036390">
    <property type="entry name" value="WH_DNA-bd_sf"/>
</dbReference>
<dbReference type="FunFam" id="1.10.10.10:FF:000001">
    <property type="entry name" value="LysR family transcriptional regulator"/>
    <property type="match status" value="1"/>
</dbReference>
<dbReference type="Pfam" id="PF00126">
    <property type="entry name" value="HTH_1"/>
    <property type="match status" value="1"/>
</dbReference>
<dbReference type="Gene3D" id="1.10.10.10">
    <property type="entry name" value="Winged helix-like DNA-binding domain superfamily/Winged helix DNA-binding domain"/>
    <property type="match status" value="1"/>
</dbReference>
<dbReference type="eggNOG" id="COG0583">
    <property type="taxonomic scope" value="Bacteria"/>
</dbReference>
<dbReference type="HOGENOM" id="CLU_039613_1_1_5"/>
<keyword evidence="3" id="KW-0238">DNA-binding</keyword>
<dbReference type="PROSITE" id="PS50931">
    <property type="entry name" value="HTH_LYSR"/>
    <property type="match status" value="1"/>
</dbReference>
<proteinExistence type="inferred from homology"/>
<dbReference type="Gene3D" id="3.40.190.10">
    <property type="entry name" value="Periplasmic binding protein-like II"/>
    <property type="match status" value="2"/>
</dbReference>
<dbReference type="InterPro" id="IPR005119">
    <property type="entry name" value="LysR_subst-bd"/>
</dbReference>
<evidence type="ECO:0000313" key="7">
    <source>
        <dbReference type="Proteomes" id="UP000002417"/>
    </source>
</evidence>
<sequence length="287" mass="30372">MDLLKAFVSVVDAGGFTRAGERVHRTQSTVSQQIRRLEDQLGHQLLVRDARGVTPTAEGERLLGYARRILALGAEAKAALSGAAPALVVRLGIPDDFALAALTQVIADFARARPGVRLAVECGLSCDIAAAFARGDLDIALVKREPSSGPALAVWPERLVWVTGRDVVVDPDTVPLVAFRQGCLYRNRAVHALEKAGRAWRIAYECPSLIGIDAALAGGLGVAVLSTLSLYRREPSLRVLSAAELWPQIPPTELALRIADPACAATRDLAALVAGFCDREAACAAAA</sequence>
<evidence type="ECO:0000256" key="3">
    <source>
        <dbReference type="ARBA" id="ARBA00023125"/>
    </source>
</evidence>
<dbReference type="PANTHER" id="PTHR30579:SF7">
    <property type="entry name" value="HTH-TYPE TRANSCRIPTIONAL REGULATOR LRHA-RELATED"/>
    <property type="match status" value="1"/>
</dbReference>
<name>A7IGZ7_XANP2</name>
<gene>
    <name evidence="6" type="ordered locus">Xaut_2046</name>
</gene>
<keyword evidence="2" id="KW-0805">Transcription regulation</keyword>
<dbReference type="Proteomes" id="UP000002417">
    <property type="component" value="Chromosome"/>
</dbReference>
<dbReference type="SUPFAM" id="SSF53850">
    <property type="entry name" value="Periplasmic binding protein-like II"/>
    <property type="match status" value="1"/>
</dbReference>
<accession>A7IGZ7</accession>
<dbReference type="EMBL" id="CP000781">
    <property type="protein sequence ID" value="ABS67290.1"/>
    <property type="molecule type" value="Genomic_DNA"/>
</dbReference>
<organism evidence="6 7">
    <name type="scientific">Xanthobacter autotrophicus (strain ATCC BAA-1158 / Py2)</name>
    <dbReference type="NCBI Taxonomy" id="78245"/>
    <lineage>
        <taxon>Bacteria</taxon>
        <taxon>Pseudomonadati</taxon>
        <taxon>Pseudomonadota</taxon>
        <taxon>Alphaproteobacteria</taxon>
        <taxon>Hyphomicrobiales</taxon>
        <taxon>Xanthobacteraceae</taxon>
        <taxon>Xanthobacter</taxon>
    </lineage>
</organism>
<feature type="domain" description="HTH lysR-type" evidence="5">
    <location>
        <begin position="1"/>
        <end position="56"/>
    </location>
</feature>
<keyword evidence="4" id="KW-0804">Transcription</keyword>
<evidence type="ECO:0000256" key="2">
    <source>
        <dbReference type="ARBA" id="ARBA00023015"/>
    </source>
</evidence>
<dbReference type="STRING" id="78245.Xaut_2046"/>
<evidence type="ECO:0000256" key="4">
    <source>
        <dbReference type="ARBA" id="ARBA00023163"/>
    </source>
</evidence>
<dbReference type="GO" id="GO:0003677">
    <property type="term" value="F:DNA binding"/>
    <property type="evidence" value="ECO:0007669"/>
    <property type="project" value="UniProtKB-KW"/>
</dbReference>
<protein>
    <submittedName>
        <fullName evidence="6">Transcriptional regulator, LysR family</fullName>
    </submittedName>
</protein>
<dbReference type="PhylomeDB" id="A7IGZ7"/>
<dbReference type="PANTHER" id="PTHR30579">
    <property type="entry name" value="TRANSCRIPTIONAL REGULATOR"/>
    <property type="match status" value="1"/>
</dbReference>
<dbReference type="KEGG" id="xau:Xaut_2046"/>
<dbReference type="GO" id="GO:0003700">
    <property type="term" value="F:DNA-binding transcription factor activity"/>
    <property type="evidence" value="ECO:0007669"/>
    <property type="project" value="InterPro"/>
</dbReference>
<dbReference type="Pfam" id="PF03466">
    <property type="entry name" value="LysR_substrate"/>
    <property type="match status" value="1"/>
</dbReference>
<comment type="similarity">
    <text evidence="1">Belongs to the LysR transcriptional regulatory family.</text>
</comment>
<evidence type="ECO:0000259" key="5">
    <source>
        <dbReference type="PROSITE" id="PS50931"/>
    </source>
</evidence>
<dbReference type="InterPro" id="IPR000847">
    <property type="entry name" value="LysR_HTH_N"/>
</dbReference>
<dbReference type="SUPFAM" id="SSF46785">
    <property type="entry name" value="Winged helix' DNA-binding domain"/>
    <property type="match status" value="1"/>
</dbReference>
<dbReference type="InterPro" id="IPR036388">
    <property type="entry name" value="WH-like_DNA-bd_sf"/>
</dbReference>
<reference evidence="6 7" key="1">
    <citation type="submission" date="2007-07" db="EMBL/GenBank/DDBJ databases">
        <title>Complete sequence of chromosome of Xanthobacter autotrophicus Py2.</title>
        <authorList>
            <consortium name="US DOE Joint Genome Institute"/>
            <person name="Copeland A."/>
            <person name="Lucas S."/>
            <person name="Lapidus A."/>
            <person name="Barry K."/>
            <person name="Glavina del Rio T."/>
            <person name="Hammon N."/>
            <person name="Israni S."/>
            <person name="Dalin E."/>
            <person name="Tice H."/>
            <person name="Pitluck S."/>
            <person name="Sims D."/>
            <person name="Brettin T."/>
            <person name="Bruce D."/>
            <person name="Detter J.C."/>
            <person name="Han C."/>
            <person name="Tapia R."/>
            <person name="Brainard J."/>
            <person name="Schmutz J."/>
            <person name="Larimer F."/>
            <person name="Land M."/>
            <person name="Hauser L."/>
            <person name="Kyrpides N."/>
            <person name="Kim E."/>
            <person name="Ensigns S.A."/>
            <person name="Richardson P."/>
        </authorList>
    </citation>
    <scope>NUCLEOTIDE SEQUENCE [LARGE SCALE GENOMIC DNA]</scope>
    <source>
        <strain evidence="7">ATCC BAA-1158 / Py2</strain>
    </source>
</reference>
<dbReference type="PRINTS" id="PR00039">
    <property type="entry name" value="HTHLYSR"/>
</dbReference>
<dbReference type="InterPro" id="IPR050176">
    <property type="entry name" value="LTTR"/>
</dbReference>
<dbReference type="AlphaFoldDB" id="A7IGZ7"/>
<evidence type="ECO:0000313" key="6">
    <source>
        <dbReference type="EMBL" id="ABS67290.1"/>
    </source>
</evidence>